<gene>
    <name evidence="8" type="ORF">PL963_P500030</name>
</gene>
<keyword evidence="8" id="KW-0614">Plasmid</keyword>
<evidence type="ECO:0000313" key="9">
    <source>
        <dbReference type="Proteomes" id="UP000239025"/>
    </source>
</evidence>
<evidence type="ECO:0000313" key="8">
    <source>
        <dbReference type="EMBL" id="SOS30483.1"/>
    </source>
</evidence>
<evidence type="ECO:0000256" key="2">
    <source>
        <dbReference type="ARBA" id="ARBA00022491"/>
    </source>
</evidence>
<feature type="domain" description="N-acetyltransferase" evidence="7">
    <location>
        <begin position="49"/>
        <end position="157"/>
    </location>
</feature>
<organism evidence="8 9">
    <name type="scientific">Pseudomonas cerasi</name>
    <dbReference type="NCBI Taxonomy" id="1583341"/>
    <lineage>
        <taxon>Bacteria</taxon>
        <taxon>Pseudomonadati</taxon>
        <taxon>Pseudomonadota</taxon>
        <taxon>Gammaproteobacteria</taxon>
        <taxon>Pseudomonadales</taxon>
        <taxon>Pseudomonadaceae</taxon>
        <taxon>Pseudomonas</taxon>
    </lineage>
</organism>
<dbReference type="PANTHER" id="PTHR36449:SF1">
    <property type="entry name" value="ACETYLTRANSFERASE"/>
    <property type="match status" value="1"/>
</dbReference>
<accession>A0A193SHH8</accession>
<comment type="similarity">
    <text evidence="1">Belongs to the acetyltransferase family. GNAT subfamily.</text>
</comment>
<protein>
    <recommendedName>
        <fullName evidence="7">N-acetyltransferase domain-containing protein</fullName>
    </recommendedName>
</protein>
<geneLocation type="plasmid" evidence="8 9">
    <name>PP5</name>
</geneLocation>
<dbReference type="SUPFAM" id="SSF55729">
    <property type="entry name" value="Acyl-CoA N-acyltransferases (Nat)"/>
    <property type="match status" value="1"/>
</dbReference>
<dbReference type="GO" id="GO:0016747">
    <property type="term" value="F:acyltransferase activity, transferring groups other than amino-acyl groups"/>
    <property type="evidence" value="ECO:0007669"/>
    <property type="project" value="InterPro"/>
</dbReference>
<name>A0A193SHH8_9PSED</name>
<dbReference type="InterPro" id="IPR016181">
    <property type="entry name" value="Acyl_CoA_acyltransferase"/>
</dbReference>
<evidence type="ECO:0000256" key="3">
    <source>
        <dbReference type="ARBA" id="ARBA00022649"/>
    </source>
</evidence>
<keyword evidence="9" id="KW-1185">Reference proteome</keyword>
<dbReference type="InterPro" id="IPR000182">
    <property type="entry name" value="GNAT_dom"/>
</dbReference>
<sequence>MSTSTARQTEALELTAPEKLNDLHDLSEFDCKEPSITDYLQKKARKAQADRHAVVYVSCRKGTLVVMAYYTLSSGSVNRENVVPKSHQRNSPAEHPITLLGRMGVSEAAQGQGFSLDLLKDAIERAMTAAQSVASSAIVVHPLNDRLAEFYAKHAGFVPCPALSPVTMMLPLR</sequence>
<dbReference type="EMBL" id="LT963400">
    <property type="protein sequence ID" value="SOS30483.1"/>
    <property type="molecule type" value="Genomic_DNA"/>
</dbReference>
<evidence type="ECO:0000259" key="7">
    <source>
        <dbReference type="Pfam" id="PF00583"/>
    </source>
</evidence>
<evidence type="ECO:0000256" key="4">
    <source>
        <dbReference type="ARBA" id="ARBA00022679"/>
    </source>
</evidence>
<dbReference type="PANTHER" id="PTHR36449">
    <property type="entry name" value="ACETYLTRANSFERASE-RELATED"/>
    <property type="match status" value="1"/>
</dbReference>
<dbReference type="Gene3D" id="3.40.630.30">
    <property type="match status" value="1"/>
</dbReference>
<evidence type="ECO:0000256" key="1">
    <source>
        <dbReference type="ARBA" id="ARBA00009342"/>
    </source>
</evidence>
<dbReference type="Pfam" id="PF00583">
    <property type="entry name" value="Acetyltransf_1"/>
    <property type="match status" value="1"/>
</dbReference>
<keyword evidence="4" id="KW-0808">Transferase</keyword>
<dbReference type="Proteomes" id="UP000239025">
    <property type="component" value="Plasmid PP5"/>
</dbReference>
<evidence type="ECO:0000256" key="6">
    <source>
        <dbReference type="ARBA" id="ARBA00049880"/>
    </source>
</evidence>
<reference evidence="9" key="1">
    <citation type="submission" date="2017-11" db="EMBL/GenBank/DDBJ databases">
        <authorList>
            <person name="Blom J."/>
        </authorList>
    </citation>
    <scope>NUCLEOTIDE SEQUENCE [LARGE SCALE GENOMIC DNA]</scope>
    <source>
        <plasmid evidence="9">PP5</plasmid>
    </source>
</reference>
<proteinExistence type="inferred from homology"/>
<keyword evidence="5" id="KW-0012">Acyltransferase</keyword>
<keyword evidence="3" id="KW-1277">Toxin-antitoxin system</keyword>
<keyword evidence="2" id="KW-0678">Repressor</keyword>
<evidence type="ECO:0000256" key="5">
    <source>
        <dbReference type="ARBA" id="ARBA00023315"/>
    </source>
</evidence>
<dbReference type="AlphaFoldDB" id="A0A193SHH8"/>
<dbReference type="RefSeq" id="WP_083188294.1">
    <property type="nucleotide sequence ID" value="NZ_LT222317.1"/>
</dbReference>
<comment type="catalytic activity">
    <reaction evidence="6">
        <text>glycyl-tRNA(Gly) + acetyl-CoA = N-acetylglycyl-tRNA(Gly) + CoA + H(+)</text>
        <dbReference type="Rhea" id="RHEA:81867"/>
        <dbReference type="Rhea" id="RHEA-COMP:9683"/>
        <dbReference type="Rhea" id="RHEA-COMP:19766"/>
        <dbReference type="ChEBI" id="CHEBI:15378"/>
        <dbReference type="ChEBI" id="CHEBI:57287"/>
        <dbReference type="ChEBI" id="CHEBI:57288"/>
        <dbReference type="ChEBI" id="CHEBI:78522"/>
        <dbReference type="ChEBI" id="CHEBI:232036"/>
    </reaction>
</comment>